<reference evidence="2 3" key="1">
    <citation type="submission" date="2018-09" db="EMBL/GenBank/DDBJ databases">
        <title>A high-quality reference genome of wild soybean provides a powerful tool to mine soybean genomes.</title>
        <authorList>
            <person name="Xie M."/>
            <person name="Chung C.Y.L."/>
            <person name="Li M.-W."/>
            <person name="Wong F.-L."/>
            <person name="Chan T.-F."/>
            <person name="Lam H.-M."/>
        </authorList>
    </citation>
    <scope>NUCLEOTIDE SEQUENCE [LARGE SCALE GENOMIC DNA]</scope>
    <source>
        <strain evidence="3">cv. W05</strain>
        <tissue evidence="2">Hypocotyl of etiolated seedlings</tissue>
    </source>
</reference>
<dbReference type="InterPro" id="IPR044824">
    <property type="entry name" value="MAIN-like"/>
</dbReference>
<protein>
    <submittedName>
        <fullName evidence="2">Serine/threonine-protein phosphatase 7 long form-like</fullName>
    </submittedName>
</protein>
<dbReference type="Proteomes" id="UP000289340">
    <property type="component" value="Chromosome 18"/>
</dbReference>
<gene>
    <name evidence="2" type="ORF">D0Y65_049030</name>
</gene>
<proteinExistence type="predicted"/>
<comment type="caution">
    <text evidence="2">The sequence shown here is derived from an EMBL/GenBank/DDBJ whole genome shotgun (WGS) entry which is preliminary data.</text>
</comment>
<evidence type="ECO:0000259" key="1">
    <source>
        <dbReference type="Pfam" id="PF10536"/>
    </source>
</evidence>
<dbReference type="PANTHER" id="PTHR46033">
    <property type="entry name" value="PROTEIN MAIN-LIKE 2"/>
    <property type="match status" value="1"/>
</dbReference>
<feature type="domain" description="Aminotransferase-like plant mobile" evidence="1">
    <location>
        <begin position="120"/>
        <end position="234"/>
    </location>
</feature>
<name>A0A445FVB2_GLYSO</name>
<evidence type="ECO:0000313" key="3">
    <source>
        <dbReference type="Proteomes" id="UP000289340"/>
    </source>
</evidence>
<dbReference type="AlphaFoldDB" id="A0A445FVB2"/>
<dbReference type="InterPro" id="IPR019557">
    <property type="entry name" value="AminoTfrase-like_pln_mobile"/>
</dbReference>
<accession>A0A445FVB2</accession>
<sequence length="288" mass="32996">MEAARLLRKQDCHRALKIQNMGQPPIIISYCHLMPHRHPLIESLLTHIGFAEVAKLCHFKIDHHLVIALVERWRLETHTFHLPVGECTITLEDVALQLGIRVDDKPVTGATYYDWEEMYKTGNQVYLMYLTVLDDLERVRCYSWGSSCLATLYREMCRATDPDAKTMGDCAPLLQSWAWYSIPFIAARVIRTLSYPLVTRWSGGGLSFTDTPNGDLIGYRMRLDHMTTEQITFHHTHTNSPPMTDYVFPITLNMDYTPPIVQPDDFLSNVFGTNYGIAASAPEYMHSL</sequence>
<evidence type="ECO:0000313" key="2">
    <source>
        <dbReference type="EMBL" id="RZB52796.1"/>
    </source>
</evidence>
<dbReference type="GO" id="GO:0010073">
    <property type="term" value="P:meristem maintenance"/>
    <property type="evidence" value="ECO:0007669"/>
    <property type="project" value="InterPro"/>
</dbReference>
<dbReference type="EMBL" id="QZWG01000018">
    <property type="protein sequence ID" value="RZB52796.1"/>
    <property type="molecule type" value="Genomic_DNA"/>
</dbReference>
<organism evidence="2 3">
    <name type="scientific">Glycine soja</name>
    <name type="common">Wild soybean</name>
    <dbReference type="NCBI Taxonomy" id="3848"/>
    <lineage>
        <taxon>Eukaryota</taxon>
        <taxon>Viridiplantae</taxon>
        <taxon>Streptophyta</taxon>
        <taxon>Embryophyta</taxon>
        <taxon>Tracheophyta</taxon>
        <taxon>Spermatophyta</taxon>
        <taxon>Magnoliopsida</taxon>
        <taxon>eudicotyledons</taxon>
        <taxon>Gunneridae</taxon>
        <taxon>Pentapetalae</taxon>
        <taxon>rosids</taxon>
        <taxon>fabids</taxon>
        <taxon>Fabales</taxon>
        <taxon>Fabaceae</taxon>
        <taxon>Papilionoideae</taxon>
        <taxon>50 kb inversion clade</taxon>
        <taxon>NPAAA clade</taxon>
        <taxon>indigoferoid/millettioid clade</taxon>
        <taxon>Phaseoleae</taxon>
        <taxon>Glycine</taxon>
        <taxon>Glycine subgen. Soja</taxon>
    </lineage>
</organism>
<dbReference type="PANTHER" id="PTHR46033:SF8">
    <property type="entry name" value="PROTEIN MAINTENANCE OF MERISTEMS-LIKE"/>
    <property type="match status" value="1"/>
</dbReference>
<feature type="domain" description="Aminotransferase-like plant mobile" evidence="1">
    <location>
        <begin position="49"/>
        <end position="111"/>
    </location>
</feature>
<keyword evidence="3" id="KW-1185">Reference proteome</keyword>
<dbReference type="Pfam" id="PF10536">
    <property type="entry name" value="PMD"/>
    <property type="match status" value="2"/>
</dbReference>